<evidence type="ECO:0000313" key="3">
    <source>
        <dbReference type="Proteomes" id="UP000182888"/>
    </source>
</evidence>
<dbReference type="AlphaFoldDB" id="A0A0K2W4Z8"/>
<gene>
    <name evidence="2" type="ORF">MPL1032_360015</name>
</gene>
<accession>A0A0K2W4Z8</accession>
<name>A0A0K2W4Z8_MESPL</name>
<proteinExistence type="predicted"/>
<feature type="region of interest" description="Disordered" evidence="1">
    <location>
        <begin position="90"/>
        <end position="115"/>
    </location>
</feature>
<organism evidence="2 3">
    <name type="scientific">Mesorhizobium plurifarium</name>
    <dbReference type="NCBI Taxonomy" id="69974"/>
    <lineage>
        <taxon>Bacteria</taxon>
        <taxon>Pseudomonadati</taxon>
        <taxon>Pseudomonadota</taxon>
        <taxon>Alphaproteobacteria</taxon>
        <taxon>Hyphomicrobiales</taxon>
        <taxon>Phyllobacteriaceae</taxon>
        <taxon>Mesorhizobium</taxon>
    </lineage>
</organism>
<reference evidence="3" key="1">
    <citation type="submission" date="2014-08" db="EMBL/GenBank/DDBJ databases">
        <authorList>
            <person name="Edwards T."/>
        </authorList>
    </citation>
    <scope>NUCLEOTIDE SEQUENCE [LARGE SCALE GENOMIC DNA]</scope>
</reference>
<protein>
    <submittedName>
        <fullName evidence="2">Uncharacterized protein</fullName>
    </submittedName>
</protein>
<dbReference type="EMBL" id="CCND01000030">
    <property type="protein sequence ID" value="CDX61186.1"/>
    <property type="molecule type" value="Genomic_DNA"/>
</dbReference>
<evidence type="ECO:0000313" key="2">
    <source>
        <dbReference type="EMBL" id="CDX61186.1"/>
    </source>
</evidence>
<evidence type="ECO:0000256" key="1">
    <source>
        <dbReference type="SAM" id="MobiDB-lite"/>
    </source>
</evidence>
<sequence length="115" mass="13015">MRMSFWNERLMPMRFVGATHTLPQAFEIGRSTHVVVILGRSKERSDAAQTLGSIPLRRSVATVQNSVRPHSSIKVTEWIPGSSRRRFAAASPWNDEADRLRHTPTRPETSSRAYA</sequence>
<dbReference type="Proteomes" id="UP000182888">
    <property type="component" value="Unassembled WGS sequence"/>
</dbReference>
<feature type="compositionally biased region" description="Polar residues" evidence="1">
    <location>
        <begin position="106"/>
        <end position="115"/>
    </location>
</feature>